<feature type="transmembrane region" description="Helical" evidence="1">
    <location>
        <begin position="181"/>
        <end position="201"/>
    </location>
</feature>
<keyword evidence="1" id="KW-0472">Membrane</keyword>
<protein>
    <submittedName>
        <fullName evidence="4">GGDEF-domain containing protein</fullName>
    </submittedName>
</protein>
<dbReference type="SUPFAM" id="SSF55073">
    <property type="entry name" value="Nucleotide cyclase"/>
    <property type="match status" value="1"/>
</dbReference>
<dbReference type="CDD" id="cd01949">
    <property type="entry name" value="GGDEF"/>
    <property type="match status" value="1"/>
</dbReference>
<dbReference type="InterPro" id="IPR035919">
    <property type="entry name" value="EAL_sf"/>
</dbReference>
<feature type="transmembrane region" description="Helical" evidence="1">
    <location>
        <begin position="138"/>
        <end position="161"/>
    </location>
</feature>
<organism evidence="4 5">
    <name type="scientific">Mycolicibacterium rhodesiae</name>
    <name type="common">Mycobacterium rhodesiae</name>
    <dbReference type="NCBI Taxonomy" id="36814"/>
    <lineage>
        <taxon>Bacteria</taxon>
        <taxon>Bacillati</taxon>
        <taxon>Actinomycetota</taxon>
        <taxon>Actinomycetes</taxon>
        <taxon>Mycobacteriales</taxon>
        <taxon>Mycobacteriaceae</taxon>
        <taxon>Mycolicibacterium</taxon>
    </lineage>
</organism>
<dbReference type="Pfam" id="PF00990">
    <property type="entry name" value="GGDEF"/>
    <property type="match status" value="1"/>
</dbReference>
<dbReference type="PANTHER" id="PTHR44757:SF2">
    <property type="entry name" value="BIOFILM ARCHITECTURE MAINTENANCE PROTEIN MBAA"/>
    <property type="match status" value="1"/>
</dbReference>
<proteinExistence type="predicted"/>
<feature type="transmembrane region" description="Helical" evidence="1">
    <location>
        <begin position="41"/>
        <end position="61"/>
    </location>
</feature>
<dbReference type="SMART" id="SM00052">
    <property type="entry name" value="EAL"/>
    <property type="match status" value="1"/>
</dbReference>
<feature type="domain" description="GGDEF" evidence="3">
    <location>
        <begin position="373"/>
        <end position="506"/>
    </location>
</feature>
<evidence type="ECO:0000256" key="1">
    <source>
        <dbReference type="SAM" id="Phobius"/>
    </source>
</evidence>
<dbReference type="PROSITE" id="PS50883">
    <property type="entry name" value="EAL"/>
    <property type="match status" value="1"/>
</dbReference>
<evidence type="ECO:0000313" key="5">
    <source>
        <dbReference type="Proteomes" id="UP000192534"/>
    </source>
</evidence>
<dbReference type="CDD" id="cd01948">
    <property type="entry name" value="EAL"/>
    <property type="match status" value="1"/>
</dbReference>
<evidence type="ECO:0000313" key="4">
    <source>
        <dbReference type="EMBL" id="ORB53091.1"/>
    </source>
</evidence>
<dbReference type="Pfam" id="PF00563">
    <property type="entry name" value="EAL"/>
    <property type="match status" value="1"/>
</dbReference>
<gene>
    <name evidence="4" type="ORF">BST42_13865</name>
</gene>
<feature type="transmembrane region" description="Helical" evidence="1">
    <location>
        <begin position="306"/>
        <end position="325"/>
    </location>
</feature>
<accession>A0A1X0IWU4</accession>
<keyword evidence="5" id="KW-1185">Reference proteome</keyword>
<evidence type="ECO:0000259" key="3">
    <source>
        <dbReference type="PROSITE" id="PS50887"/>
    </source>
</evidence>
<feature type="transmembrane region" description="Helical" evidence="1">
    <location>
        <begin position="243"/>
        <end position="261"/>
    </location>
</feature>
<dbReference type="InterPro" id="IPR052155">
    <property type="entry name" value="Biofilm_reg_signaling"/>
</dbReference>
<feature type="transmembrane region" description="Helical" evidence="1">
    <location>
        <begin position="73"/>
        <end position="91"/>
    </location>
</feature>
<keyword evidence="1" id="KW-0812">Transmembrane</keyword>
<name>A0A1X0IWU4_MYCRH</name>
<feature type="transmembrane region" description="Helical" evidence="1">
    <location>
        <begin position="282"/>
        <end position="300"/>
    </location>
</feature>
<dbReference type="SUPFAM" id="SSF141868">
    <property type="entry name" value="EAL domain-like"/>
    <property type="match status" value="1"/>
</dbReference>
<dbReference type="PANTHER" id="PTHR44757">
    <property type="entry name" value="DIGUANYLATE CYCLASE DGCP"/>
    <property type="match status" value="1"/>
</dbReference>
<evidence type="ECO:0000259" key="2">
    <source>
        <dbReference type="PROSITE" id="PS50883"/>
    </source>
</evidence>
<dbReference type="Gene3D" id="3.20.20.450">
    <property type="entry name" value="EAL domain"/>
    <property type="match status" value="1"/>
</dbReference>
<dbReference type="PROSITE" id="PS50887">
    <property type="entry name" value="GGDEF"/>
    <property type="match status" value="1"/>
</dbReference>
<dbReference type="InterPro" id="IPR043128">
    <property type="entry name" value="Rev_trsase/Diguanyl_cyclase"/>
</dbReference>
<comment type="caution">
    <text evidence="4">The sequence shown here is derived from an EMBL/GenBank/DDBJ whole genome shotgun (WGS) entry which is preliminary data.</text>
</comment>
<dbReference type="InterPro" id="IPR029787">
    <property type="entry name" value="Nucleotide_cyclase"/>
</dbReference>
<dbReference type="AlphaFoldDB" id="A0A1X0IWU4"/>
<sequence>MEGSALSLLSHRLRCGLSVTVVAAAAFNALGLWGVATALRVQFALEAIVCVAALMVGLAVIPRVTGLSRWWRTTLLTAVAIFLGSELLWQLTGNADRHATAPWWSVVGYFAGAFFFCAAMVLLIRAGRDHDVPGRAPAWPRIFTTLLDGLISALSFAQFIYVARPAAVDSSSLPRSTNTAVIFGIAIVELVVVMVAVLIAMWYPPYRLGRANYMLLAAAVITLVSSDRLLAYLRSVEVTNLDLWIGTGFVFAPLLIAWSLLELPPRPRPQNELPTNWAQLTLPYVGFMGSTALLAFQVLVGRGIDMFFASTYLGLALLVATRYVVAMRVQRELTEQLVDAKRRLAHQAHHDALTNLPNRLLLAQRLDDAIRDGPFVLIFVDIDDFKEVNDRFGHAAGDELLCAISARLRSCLGRDDTLARIGGDEFAILIAGEVGAPEIVADQLRVALRSPFSVHGTSIRVRASMGLVSPGHHGLPPTSDDLLRQADISMYTGKRMGKDTAVVYRPAFSVSEDFPTALRQAKGGAPHGFRLKYQPIVTLPHGRPVAVEALARWTTASGMQIPPQTFVSLAEANGQGAQLDSLVLDQACAEIAAAGLDLDVHVNIGAARLGSAEFEGIIGRTLARHGLPAARLVLEITETVPIVDLVEGAAAIRRLNDLGIRVALDDFGAGYNSLTYLHELPVQIVKLDRGLALGVDPARNLTLYRSVIGLCEALNLTVIAEGIETSDQAETIFLAGCGLAQGHLFGRATELSDIGVSLTAR</sequence>
<dbReference type="EMBL" id="MVIH01000005">
    <property type="protein sequence ID" value="ORB53091.1"/>
    <property type="molecule type" value="Genomic_DNA"/>
</dbReference>
<feature type="transmembrane region" description="Helical" evidence="1">
    <location>
        <begin position="213"/>
        <end position="231"/>
    </location>
</feature>
<dbReference type="SMART" id="SM00267">
    <property type="entry name" value="GGDEF"/>
    <property type="match status" value="1"/>
</dbReference>
<dbReference type="Proteomes" id="UP000192534">
    <property type="component" value="Unassembled WGS sequence"/>
</dbReference>
<keyword evidence="1" id="KW-1133">Transmembrane helix</keyword>
<dbReference type="InterPro" id="IPR000160">
    <property type="entry name" value="GGDEF_dom"/>
</dbReference>
<feature type="transmembrane region" description="Helical" evidence="1">
    <location>
        <begin position="12"/>
        <end position="35"/>
    </location>
</feature>
<dbReference type="Gene3D" id="3.30.70.270">
    <property type="match status" value="1"/>
</dbReference>
<dbReference type="InterPro" id="IPR001633">
    <property type="entry name" value="EAL_dom"/>
</dbReference>
<feature type="domain" description="EAL" evidence="2">
    <location>
        <begin position="507"/>
        <end position="761"/>
    </location>
</feature>
<reference evidence="4 5" key="1">
    <citation type="submission" date="2016-12" db="EMBL/GenBank/DDBJ databases">
        <title>The new phylogeny of genus Mycobacterium.</title>
        <authorList>
            <person name="Tortoli E."/>
            <person name="Trovato A."/>
            <person name="Cirillo D.M."/>
        </authorList>
    </citation>
    <scope>NUCLEOTIDE SEQUENCE [LARGE SCALE GENOMIC DNA]</scope>
    <source>
        <strain evidence="4 5">DSM 44223</strain>
    </source>
</reference>
<feature type="transmembrane region" description="Helical" evidence="1">
    <location>
        <begin position="103"/>
        <end position="126"/>
    </location>
</feature>
<dbReference type="NCBIfam" id="TIGR00254">
    <property type="entry name" value="GGDEF"/>
    <property type="match status" value="1"/>
</dbReference>